<evidence type="ECO:0000313" key="2">
    <source>
        <dbReference type="EMBL" id="MFD2462639.1"/>
    </source>
</evidence>
<proteinExistence type="predicted"/>
<dbReference type="RefSeq" id="WP_345403805.1">
    <property type="nucleotide sequence ID" value="NZ_BAABHG010000015.1"/>
</dbReference>
<keyword evidence="2" id="KW-0456">Lyase</keyword>
<dbReference type="Proteomes" id="UP001597419">
    <property type="component" value="Unassembled WGS sequence"/>
</dbReference>
<dbReference type="GO" id="GO:0016829">
    <property type="term" value="F:lyase activity"/>
    <property type="evidence" value="ECO:0007669"/>
    <property type="project" value="UniProtKB-KW"/>
</dbReference>
<dbReference type="EC" id="4.2.1.-" evidence="2"/>
<accession>A0ABW5GPC3</accession>
<dbReference type="Pfam" id="PF22818">
    <property type="entry name" value="ApeI-like"/>
    <property type="match status" value="1"/>
</dbReference>
<organism evidence="2 3">
    <name type="scientific">Amycolatopsis samaneae</name>
    <dbReference type="NCBI Taxonomy" id="664691"/>
    <lineage>
        <taxon>Bacteria</taxon>
        <taxon>Bacillati</taxon>
        <taxon>Actinomycetota</taxon>
        <taxon>Actinomycetes</taxon>
        <taxon>Pseudonocardiales</taxon>
        <taxon>Pseudonocardiaceae</taxon>
        <taxon>Amycolatopsis</taxon>
    </lineage>
</organism>
<reference evidence="3" key="1">
    <citation type="journal article" date="2019" name="Int. J. Syst. Evol. Microbiol.">
        <title>The Global Catalogue of Microorganisms (GCM) 10K type strain sequencing project: providing services to taxonomists for standard genome sequencing and annotation.</title>
        <authorList>
            <consortium name="The Broad Institute Genomics Platform"/>
            <consortium name="The Broad Institute Genome Sequencing Center for Infectious Disease"/>
            <person name="Wu L."/>
            <person name="Ma J."/>
        </authorList>
    </citation>
    <scope>NUCLEOTIDE SEQUENCE [LARGE SCALE GENOMIC DNA]</scope>
    <source>
        <strain evidence="3">CGMCC 4.7643</strain>
    </source>
</reference>
<name>A0ABW5GPC3_9PSEU</name>
<evidence type="ECO:0000259" key="1">
    <source>
        <dbReference type="Pfam" id="PF22818"/>
    </source>
</evidence>
<dbReference type="Gene3D" id="3.10.129.10">
    <property type="entry name" value="Hotdog Thioesterase"/>
    <property type="match status" value="1"/>
</dbReference>
<feature type="domain" description="ApeI dehydratase-like" evidence="1">
    <location>
        <begin position="13"/>
        <end position="92"/>
    </location>
</feature>
<keyword evidence="3" id="KW-1185">Reference proteome</keyword>
<dbReference type="EMBL" id="JBHUKU010000017">
    <property type="protein sequence ID" value="MFD2462639.1"/>
    <property type="molecule type" value="Genomic_DNA"/>
</dbReference>
<protein>
    <submittedName>
        <fullName evidence="2">3-hydroxyacyl-ACP dehydratase FabZ family protein</fullName>
        <ecNumber evidence="2">4.2.1.-</ecNumber>
    </submittedName>
</protein>
<sequence>MTGTVVVTGVGADTAIGTVTIGADEAVFTGHYPGFPVLPGVCLIEVVRSVLLTWLGEVGPLAGLDRSRFHRPVRPDEEITAAVSLVRGDNGLACTATVAVAGEKAADLRLRFRSGGAA</sequence>
<dbReference type="SUPFAM" id="SSF54637">
    <property type="entry name" value="Thioesterase/thiol ester dehydrase-isomerase"/>
    <property type="match status" value="1"/>
</dbReference>
<gene>
    <name evidence="2" type="ORF">ACFSYJ_28790</name>
</gene>
<dbReference type="InterPro" id="IPR029069">
    <property type="entry name" value="HotDog_dom_sf"/>
</dbReference>
<comment type="caution">
    <text evidence="2">The sequence shown here is derived from an EMBL/GenBank/DDBJ whole genome shotgun (WGS) entry which is preliminary data.</text>
</comment>
<dbReference type="InterPro" id="IPR054545">
    <property type="entry name" value="ApeI-like"/>
</dbReference>
<evidence type="ECO:0000313" key="3">
    <source>
        <dbReference type="Proteomes" id="UP001597419"/>
    </source>
</evidence>